<dbReference type="Proteomes" id="UP000434276">
    <property type="component" value="Unassembled WGS sequence"/>
</dbReference>
<dbReference type="SUPFAM" id="SSF81383">
    <property type="entry name" value="F-box domain"/>
    <property type="match status" value="1"/>
</dbReference>
<feature type="domain" description="F-box" evidence="1">
    <location>
        <begin position="20"/>
        <end position="44"/>
    </location>
</feature>
<dbReference type="EMBL" id="CACSHJ010000087">
    <property type="protein sequence ID" value="CAA0316910.1"/>
    <property type="molecule type" value="Genomic_DNA"/>
</dbReference>
<reference evidence="2 3" key="1">
    <citation type="submission" date="2019-12" db="EMBL/GenBank/DDBJ databases">
        <authorList>
            <person name="Jiao W.-B."/>
            <person name="Schneeberger K."/>
        </authorList>
    </citation>
    <scope>NUCLEOTIDE SEQUENCE [LARGE SCALE GENOMIC DNA]</scope>
    <source>
        <strain evidence="3">cv. C24</strain>
    </source>
</reference>
<name>A0A5S9WQ08_ARATH</name>
<dbReference type="AlphaFoldDB" id="A0A5S9WQ08"/>
<accession>A0A5S9WQ08</accession>
<protein>
    <recommendedName>
        <fullName evidence="1">F-box domain-containing protein</fullName>
    </recommendedName>
</protein>
<sequence length="112" mass="12932">MHSFIFSYQWKKKVEVIVPSSLPDDVIEEIFVRLPVKELIRLKFSLPKEWRSRIESHGFGPRFYIYNPKLHPMFTYLANGGRTWIYLSTIFTTPLASIGAAGSRSRSLSLPA</sequence>
<evidence type="ECO:0000313" key="3">
    <source>
        <dbReference type="Proteomes" id="UP000434276"/>
    </source>
</evidence>
<dbReference type="InterPro" id="IPR001810">
    <property type="entry name" value="F-box_dom"/>
</dbReference>
<dbReference type="OrthoDB" id="1113372at2759"/>
<gene>
    <name evidence="2" type="ORF">C24_LOCUS5437</name>
</gene>
<dbReference type="Pfam" id="PF00646">
    <property type="entry name" value="F-box"/>
    <property type="match status" value="1"/>
</dbReference>
<dbReference type="ExpressionAtlas" id="A0A5S9WQ08">
    <property type="expression patterns" value="baseline"/>
</dbReference>
<organism evidence="2 3">
    <name type="scientific">Arabidopsis thaliana</name>
    <name type="common">Mouse-ear cress</name>
    <dbReference type="NCBI Taxonomy" id="3702"/>
    <lineage>
        <taxon>Eukaryota</taxon>
        <taxon>Viridiplantae</taxon>
        <taxon>Streptophyta</taxon>
        <taxon>Embryophyta</taxon>
        <taxon>Tracheophyta</taxon>
        <taxon>Spermatophyta</taxon>
        <taxon>Magnoliopsida</taxon>
        <taxon>eudicotyledons</taxon>
        <taxon>Gunneridae</taxon>
        <taxon>Pentapetalae</taxon>
        <taxon>rosids</taxon>
        <taxon>malvids</taxon>
        <taxon>Brassicales</taxon>
        <taxon>Brassicaceae</taxon>
        <taxon>Camelineae</taxon>
        <taxon>Arabidopsis</taxon>
    </lineage>
</organism>
<proteinExistence type="predicted"/>
<dbReference type="InterPro" id="IPR036047">
    <property type="entry name" value="F-box-like_dom_sf"/>
</dbReference>
<evidence type="ECO:0000259" key="1">
    <source>
        <dbReference type="Pfam" id="PF00646"/>
    </source>
</evidence>
<evidence type="ECO:0000313" key="2">
    <source>
        <dbReference type="EMBL" id="CAA0316910.1"/>
    </source>
</evidence>